<comment type="caution">
    <text evidence="1">The sequence shown here is derived from an EMBL/GenBank/DDBJ whole genome shotgun (WGS) entry which is preliminary data.</text>
</comment>
<proteinExistence type="predicted"/>
<accession>A0A391NV61</accession>
<dbReference type="EMBL" id="BDIP01007261">
    <property type="protein sequence ID" value="GCA64450.1"/>
    <property type="molecule type" value="Genomic_DNA"/>
</dbReference>
<protein>
    <submittedName>
        <fullName evidence="1">Uncharacterized protein</fullName>
    </submittedName>
</protein>
<feature type="non-terminal residue" evidence="1">
    <location>
        <position position="1"/>
    </location>
</feature>
<sequence length="48" mass="5545">VCQTIITCEDGKEEEGEEELNQILPQEQRGFVNLINALIYCEDRFNSI</sequence>
<name>A0A391NV61_9EUKA</name>
<keyword evidence="2" id="KW-1185">Reference proteome</keyword>
<dbReference type="Proteomes" id="UP000265618">
    <property type="component" value="Unassembled WGS sequence"/>
</dbReference>
<dbReference type="AlphaFoldDB" id="A0A391NV61"/>
<gene>
    <name evidence="1" type="ORF">KIPB_014298</name>
</gene>
<evidence type="ECO:0000313" key="1">
    <source>
        <dbReference type="EMBL" id="GCA64450.1"/>
    </source>
</evidence>
<evidence type="ECO:0000313" key="2">
    <source>
        <dbReference type="Proteomes" id="UP000265618"/>
    </source>
</evidence>
<organism evidence="1 2">
    <name type="scientific">Kipferlia bialata</name>
    <dbReference type="NCBI Taxonomy" id="797122"/>
    <lineage>
        <taxon>Eukaryota</taxon>
        <taxon>Metamonada</taxon>
        <taxon>Carpediemonas-like organisms</taxon>
        <taxon>Kipferlia</taxon>
    </lineage>
</organism>
<reference evidence="1 2" key="1">
    <citation type="journal article" date="2018" name="PLoS ONE">
        <title>The draft genome of Kipferlia bialata reveals reductive genome evolution in fornicate parasites.</title>
        <authorList>
            <person name="Tanifuji G."/>
            <person name="Takabayashi S."/>
            <person name="Kume K."/>
            <person name="Takagi M."/>
            <person name="Nakayama T."/>
            <person name="Kamikawa R."/>
            <person name="Inagaki Y."/>
            <person name="Hashimoto T."/>
        </authorList>
    </citation>
    <scope>NUCLEOTIDE SEQUENCE [LARGE SCALE GENOMIC DNA]</scope>
    <source>
        <strain evidence="1">NY0173</strain>
    </source>
</reference>